<feature type="repeat" description="WD" evidence="12">
    <location>
        <begin position="386"/>
        <end position="420"/>
    </location>
</feature>
<feature type="repeat" description="WD" evidence="12">
    <location>
        <begin position="103"/>
        <end position="144"/>
    </location>
</feature>
<keyword evidence="2 11" id="KW-0963">Cytoplasm</keyword>
<protein>
    <recommendedName>
        <fullName evidence="11">Lissencephaly-1 homolog</fullName>
    </recommendedName>
</protein>
<organism evidence="13">
    <name type="scientific">Hirondellea gigas</name>
    <dbReference type="NCBI Taxonomy" id="1518452"/>
    <lineage>
        <taxon>Eukaryota</taxon>
        <taxon>Metazoa</taxon>
        <taxon>Ecdysozoa</taxon>
        <taxon>Arthropoda</taxon>
        <taxon>Crustacea</taxon>
        <taxon>Multicrustacea</taxon>
        <taxon>Malacostraca</taxon>
        <taxon>Eumalacostraca</taxon>
        <taxon>Peracarida</taxon>
        <taxon>Amphipoda</taxon>
        <taxon>Amphilochidea</taxon>
        <taxon>Lysianassida</taxon>
        <taxon>Lysianassidira</taxon>
        <taxon>Lysianassoidea</taxon>
        <taxon>Lysianassidae</taxon>
        <taxon>Hirondellea</taxon>
    </lineage>
</organism>
<evidence type="ECO:0000313" key="13">
    <source>
        <dbReference type="EMBL" id="LAB67706.1"/>
    </source>
</evidence>
<dbReference type="Gene3D" id="2.130.10.10">
    <property type="entry name" value="YVTN repeat-like/Quinoprotein amine dehydrogenase"/>
    <property type="match status" value="1"/>
</dbReference>
<evidence type="ECO:0000256" key="6">
    <source>
        <dbReference type="ARBA" id="ARBA00022737"/>
    </source>
</evidence>
<comment type="domain">
    <text evidence="11">Dimerization mediated by the LisH domain may be required to activate dynein.</text>
</comment>
<dbReference type="GO" id="GO:0051012">
    <property type="term" value="P:microtubule sliding"/>
    <property type="evidence" value="ECO:0007669"/>
    <property type="project" value="UniProtKB-UniRule"/>
</dbReference>
<dbReference type="SUPFAM" id="SSF109925">
    <property type="entry name" value="Lissencephaly-1 protein (Lis-1, PAF-AH alpha) N-terminal domain"/>
    <property type="match status" value="1"/>
</dbReference>
<accession>A0A2P2I1D0</accession>
<comment type="function">
    <text evidence="11">Positively regulates the activity of the minus-end directed microtubule motor protein dynein. May enhance dynein-mediated microtubule sliding by targeting dynein to the microtubule plus end. Required for several dynein- and microtubule-dependent processes.</text>
</comment>
<evidence type="ECO:0000256" key="4">
    <source>
        <dbReference type="ARBA" id="ARBA00022618"/>
    </source>
</evidence>
<keyword evidence="5 11" id="KW-0493">Microtubule</keyword>
<keyword evidence="1 11" id="KW-0813">Transport</keyword>
<feature type="repeat" description="WD" evidence="12">
    <location>
        <begin position="342"/>
        <end position="376"/>
    </location>
</feature>
<dbReference type="EMBL" id="IACF01002036">
    <property type="protein sequence ID" value="LAB67706.1"/>
    <property type="molecule type" value="mRNA"/>
</dbReference>
<dbReference type="SUPFAM" id="SSF50978">
    <property type="entry name" value="WD40 repeat-like"/>
    <property type="match status" value="1"/>
</dbReference>
<dbReference type="InterPro" id="IPR036322">
    <property type="entry name" value="WD40_repeat_dom_sf"/>
</dbReference>
<feature type="repeat" description="WD" evidence="12">
    <location>
        <begin position="187"/>
        <end position="228"/>
    </location>
</feature>
<dbReference type="HAMAP" id="MF_03141">
    <property type="entry name" value="lis1"/>
    <property type="match status" value="1"/>
</dbReference>
<keyword evidence="14" id="KW-0378">Hydrolase</keyword>
<comment type="subcellular location">
    <subcellularLocation>
        <location evidence="11">Cytoplasm</location>
        <location evidence="11">Cytoskeleton</location>
    </subcellularLocation>
    <subcellularLocation>
        <location evidence="11">Cytoplasm</location>
        <location evidence="11">Cytoskeleton</location>
        <location evidence="11">Microtubule organizing center</location>
        <location evidence="11">Centrosome</location>
    </subcellularLocation>
    <text evidence="11">Localizes to the plus end of microtubules and to the centrosome.</text>
</comment>
<evidence type="ECO:0000256" key="8">
    <source>
        <dbReference type="ARBA" id="ARBA00023054"/>
    </source>
</evidence>
<dbReference type="PANTHER" id="PTHR22847:SF637">
    <property type="entry name" value="WD REPEAT DOMAIN 5B"/>
    <property type="match status" value="1"/>
</dbReference>
<dbReference type="GO" id="GO:0000132">
    <property type="term" value="P:establishment of mitotic spindle orientation"/>
    <property type="evidence" value="ECO:0007669"/>
    <property type="project" value="UniProtKB-UniRule"/>
</dbReference>
<dbReference type="CDD" id="cd00200">
    <property type="entry name" value="WD40"/>
    <property type="match status" value="1"/>
</dbReference>
<evidence type="ECO:0000256" key="7">
    <source>
        <dbReference type="ARBA" id="ARBA00022776"/>
    </source>
</evidence>
<dbReference type="AlphaFoldDB" id="A0A2P2I1D0"/>
<keyword evidence="6" id="KW-0677">Repeat</keyword>
<feature type="repeat" description="WD" evidence="12">
    <location>
        <begin position="229"/>
        <end position="270"/>
    </location>
</feature>
<dbReference type="PROSITE" id="PS50294">
    <property type="entry name" value="WD_REPEATS_REGION"/>
    <property type="match status" value="6"/>
</dbReference>
<dbReference type="PROSITE" id="PS50082">
    <property type="entry name" value="WD_REPEATS_2"/>
    <property type="match status" value="7"/>
</dbReference>
<dbReference type="Pfam" id="PF00400">
    <property type="entry name" value="WD40"/>
    <property type="match status" value="7"/>
</dbReference>
<dbReference type="EMBL" id="IACT01002245">
    <property type="protein sequence ID" value="LAC21534.1"/>
    <property type="molecule type" value="mRNA"/>
</dbReference>
<dbReference type="Gene3D" id="1.20.960.30">
    <property type="match status" value="1"/>
</dbReference>
<dbReference type="InterPro" id="IPR017252">
    <property type="entry name" value="Dynein_regulator_LIS1"/>
</dbReference>
<name>A0A2P2I1D0_9CRUS</name>
<dbReference type="PROSITE" id="PS50896">
    <property type="entry name" value="LISH"/>
    <property type="match status" value="1"/>
</dbReference>
<proteinExistence type="evidence at transcript level"/>
<evidence type="ECO:0000256" key="9">
    <source>
        <dbReference type="ARBA" id="ARBA00023212"/>
    </source>
</evidence>
<dbReference type="GO" id="GO:0070840">
    <property type="term" value="F:dynein complex binding"/>
    <property type="evidence" value="ECO:0007669"/>
    <property type="project" value="UniProtKB-UniRule"/>
</dbReference>
<keyword evidence="4 11" id="KW-0132">Cell division</keyword>
<dbReference type="SMART" id="SM00320">
    <property type="entry name" value="WD40"/>
    <property type="match status" value="7"/>
</dbReference>
<evidence type="ECO:0000256" key="10">
    <source>
        <dbReference type="ARBA" id="ARBA00023306"/>
    </source>
</evidence>
<evidence type="ECO:0000256" key="2">
    <source>
        <dbReference type="ARBA" id="ARBA00022490"/>
    </source>
</evidence>
<keyword evidence="7 11" id="KW-0498">Mitosis</keyword>
<evidence type="ECO:0000256" key="11">
    <source>
        <dbReference type="HAMAP-Rule" id="MF_03141"/>
    </source>
</evidence>
<dbReference type="InterPro" id="IPR020472">
    <property type="entry name" value="WD40_PAC1"/>
</dbReference>
<evidence type="ECO:0000256" key="1">
    <source>
        <dbReference type="ARBA" id="ARBA00022448"/>
    </source>
</evidence>
<dbReference type="GO" id="GO:0005737">
    <property type="term" value="C:cytoplasm"/>
    <property type="evidence" value="ECO:0007669"/>
    <property type="project" value="UniProtKB-UniRule"/>
</dbReference>
<dbReference type="InterPro" id="IPR019775">
    <property type="entry name" value="WD40_repeat_CS"/>
</dbReference>
<keyword evidence="3 12" id="KW-0853">WD repeat</keyword>
<dbReference type="GO" id="GO:1990234">
    <property type="term" value="C:transferase complex"/>
    <property type="evidence" value="ECO:0007669"/>
    <property type="project" value="UniProtKB-ARBA"/>
</dbReference>
<dbReference type="GO" id="GO:0005874">
    <property type="term" value="C:microtubule"/>
    <property type="evidence" value="ECO:0007669"/>
    <property type="project" value="UniProtKB-KW"/>
</dbReference>
<feature type="repeat" description="WD" evidence="12">
    <location>
        <begin position="316"/>
        <end position="341"/>
    </location>
</feature>
<feature type="repeat" description="WD" evidence="12">
    <location>
        <begin position="145"/>
        <end position="186"/>
    </location>
</feature>
<sequence length="420" mass="47430">MVLTKKQQANLNLAILVYLKDNHYDEAYAIFKESCDLDDSENTQQPRLLEKKWTSVVRLQRKVLLLEQENKSLMELKTKFDMHHEPGSTNVDALPQLPVRHTLTGHRSAITCVRFHQTQTILATTGDDGSIRLWDYETGKYERTLKGHVDAVQDLCFSPNGQLLASCSADLSIRLWDMDSYQCIKTLNGHDHNVSSLSFFPTGDKLCSSSRDQTIKIWDTNTGYCVLTLRGHEKWIRCVCVSPDGTMIASSSMDKTIRLWLISTGKCERILLGHTHVVESIAFSNSQTDAIIRDRDKDESKNKFLSGTPTEEEAGGKYLVSASRDNQLRVWDVTTGDCIHVLIGHENWVRSVLFHPGGTFIISSSDDKSIRCWNLQKNGKCTHVLDDAHELFVTTIDWNPLTSLLASGGVDNAVKIWECR</sequence>
<dbReference type="GO" id="GO:0005813">
    <property type="term" value="C:centrosome"/>
    <property type="evidence" value="ECO:0007669"/>
    <property type="project" value="UniProtKB-SubCell"/>
</dbReference>
<dbReference type="InterPro" id="IPR001680">
    <property type="entry name" value="WD40_rpt"/>
</dbReference>
<keyword evidence="9 11" id="KW-0206">Cytoskeleton</keyword>
<dbReference type="PRINTS" id="PR00320">
    <property type="entry name" value="GPROTEINBRPT"/>
</dbReference>
<dbReference type="GO" id="GO:0016787">
    <property type="term" value="F:hydrolase activity"/>
    <property type="evidence" value="ECO:0007669"/>
    <property type="project" value="UniProtKB-KW"/>
</dbReference>
<dbReference type="InterPro" id="IPR015943">
    <property type="entry name" value="WD40/YVTN_repeat-like_dom_sf"/>
</dbReference>
<evidence type="ECO:0000256" key="12">
    <source>
        <dbReference type="PROSITE-ProRule" id="PRU00221"/>
    </source>
</evidence>
<dbReference type="InterPro" id="IPR006594">
    <property type="entry name" value="LisH"/>
</dbReference>
<evidence type="ECO:0000313" key="14">
    <source>
        <dbReference type="EMBL" id="LAC21534.1"/>
    </source>
</evidence>
<dbReference type="InterPro" id="IPR037190">
    <property type="entry name" value="LIS1_N"/>
</dbReference>
<reference evidence="13" key="2">
    <citation type="journal article" date="2018" name="Biosci. Biotechnol. Biochem.">
        <title>Polysaccharide hydrolase of the hadal zone amphipods Hirondellea gigas.</title>
        <authorList>
            <person name="Kobayashi H."/>
            <person name="Nagahama T."/>
            <person name="Arai W."/>
            <person name="Sasagawa Y."/>
            <person name="Umeda M."/>
            <person name="Hayashi T."/>
            <person name="Nikaido I."/>
            <person name="Watanabe H."/>
            <person name="Oguri K."/>
            <person name="Kitazato H."/>
            <person name="Fujioka K."/>
            <person name="Kido Y."/>
            <person name="Takami H."/>
        </authorList>
    </citation>
    <scope>NUCLEOTIDE SEQUENCE</scope>
    <source>
        <tissue evidence="13">Whole body</tissue>
    </source>
</reference>
<keyword evidence="8 11" id="KW-0175">Coiled coil</keyword>
<dbReference type="PANTHER" id="PTHR22847">
    <property type="entry name" value="WD40 REPEAT PROTEIN"/>
    <property type="match status" value="1"/>
</dbReference>
<reference evidence="14" key="1">
    <citation type="submission" date="2017-11" db="EMBL/GenBank/DDBJ databases">
        <title>The sensing device of the deep-sea amphipod.</title>
        <authorList>
            <person name="Kobayashi H."/>
            <person name="Nagahama T."/>
            <person name="Arai W."/>
            <person name="Sasagawa Y."/>
            <person name="Umeda M."/>
            <person name="Hayashi T."/>
            <person name="Nikaido I."/>
            <person name="Watanabe H."/>
            <person name="Oguri K."/>
            <person name="Kitazato H."/>
            <person name="Fujioka K."/>
            <person name="Kido Y."/>
            <person name="Takami H."/>
        </authorList>
    </citation>
    <scope>NUCLEOTIDE SEQUENCE</scope>
    <source>
        <tissue evidence="14">Whole body</tissue>
    </source>
</reference>
<comment type="similarity">
    <text evidence="11">Belongs to the WD repeat LIS1/nudF family.</text>
</comment>
<evidence type="ECO:0000256" key="3">
    <source>
        <dbReference type="ARBA" id="ARBA00022574"/>
    </source>
</evidence>
<dbReference type="GO" id="GO:0051301">
    <property type="term" value="P:cell division"/>
    <property type="evidence" value="ECO:0007669"/>
    <property type="project" value="UniProtKB-KW"/>
</dbReference>
<dbReference type="GO" id="GO:0005875">
    <property type="term" value="C:microtubule associated complex"/>
    <property type="evidence" value="ECO:0007669"/>
    <property type="project" value="UniProtKB-UniRule"/>
</dbReference>
<dbReference type="PROSITE" id="PS00678">
    <property type="entry name" value="WD_REPEATS_1"/>
    <property type="match status" value="4"/>
</dbReference>
<dbReference type="PIRSF" id="PIRSF037647">
    <property type="entry name" value="Dynein_regulator_Lis1"/>
    <property type="match status" value="1"/>
</dbReference>
<keyword evidence="10 11" id="KW-0131">Cell cycle</keyword>
<evidence type="ECO:0000256" key="5">
    <source>
        <dbReference type="ARBA" id="ARBA00022701"/>
    </source>
</evidence>